<proteinExistence type="predicted"/>
<dbReference type="AlphaFoldDB" id="A0A9D4ZQ12"/>
<gene>
    <name evidence="1" type="ORF">GOP47_0003316</name>
</gene>
<protein>
    <submittedName>
        <fullName evidence="1">Uncharacterized protein</fullName>
    </submittedName>
</protein>
<dbReference type="EMBL" id="JABFUD020000002">
    <property type="protein sequence ID" value="KAI5083573.1"/>
    <property type="molecule type" value="Genomic_DNA"/>
</dbReference>
<dbReference type="Proteomes" id="UP000886520">
    <property type="component" value="Chromosome 3"/>
</dbReference>
<comment type="caution">
    <text evidence="1">The sequence shown here is derived from an EMBL/GenBank/DDBJ whole genome shotgun (WGS) entry which is preliminary data.</text>
</comment>
<name>A0A9D4ZQ12_ADICA</name>
<sequence length="112" mass="11725">MTSVITNKLVALQVLTVPPMQSSPLQGGPPLLYSALQGHSKPALADPLGGHHPSLLSSFYRRSPIGSSPPLEVPQVVPQLQPLAMGCPGPITCSHSHVSFVQPVPPLQKAVL</sequence>
<evidence type="ECO:0000313" key="1">
    <source>
        <dbReference type="EMBL" id="KAI5083573.1"/>
    </source>
</evidence>
<organism evidence="1 2">
    <name type="scientific">Adiantum capillus-veneris</name>
    <name type="common">Maidenhair fern</name>
    <dbReference type="NCBI Taxonomy" id="13818"/>
    <lineage>
        <taxon>Eukaryota</taxon>
        <taxon>Viridiplantae</taxon>
        <taxon>Streptophyta</taxon>
        <taxon>Embryophyta</taxon>
        <taxon>Tracheophyta</taxon>
        <taxon>Polypodiopsida</taxon>
        <taxon>Polypodiidae</taxon>
        <taxon>Polypodiales</taxon>
        <taxon>Pteridineae</taxon>
        <taxon>Pteridaceae</taxon>
        <taxon>Vittarioideae</taxon>
        <taxon>Adiantum</taxon>
    </lineage>
</organism>
<reference evidence="1" key="1">
    <citation type="submission" date="2021-01" db="EMBL/GenBank/DDBJ databases">
        <title>Adiantum capillus-veneris genome.</title>
        <authorList>
            <person name="Fang Y."/>
            <person name="Liao Q."/>
        </authorList>
    </citation>
    <scope>NUCLEOTIDE SEQUENCE</scope>
    <source>
        <strain evidence="1">H3</strain>
        <tissue evidence="1">Leaf</tissue>
    </source>
</reference>
<accession>A0A9D4ZQ12</accession>
<evidence type="ECO:0000313" key="2">
    <source>
        <dbReference type="Proteomes" id="UP000886520"/>
    </source>
</evidence>
<keyword evidence="2" id="KW-1185">Reference proteome</keyword>